<name>A0A067M5L2_BOTB1</name>
<protein>
    <recommendedName>
        <fullName evidence="1">Retrovirus-related Pol polyprotein from transposon TNT 1-94-like beta-barrel domain-containing protein</fullName>
    </recommendedName>
</protein>
<dbReference type="InParanoid" id="A0A067M5L2"/>
<dbReference type="EMBL" id="KL198072">
    <property type="protein sequence ID" value="KDQ10005.1"/>
    <property type="molecule type" value="Genomic_DNA"/>
</dbReference>
<evidence type="ECO:0000259" key="1">
    <source>
        <dbReference type="Pfam" id="PF22936"/>
    </source>
</evidence>
<dbReference type="Pfam" id="PF22936">
    <property type="entry name" value="Pol_BBD"/>
    <property type="match status" value="1"/>
</dbReference>
<reference evidence="3" key="1">
    <citation type="journal article" date="2014" name="Proc. Natl. Acad. Sci. U.S.A.">
        <title>Extensive sampling of basidiomycete genomes demonstrates inadequacy of the white-rot/brown-rot paradigm for wood decay fungi.</title>
        <authorList>
            <person name="Riley R."/>
            <person name="Salamov A.A."/>
            <person name="Brown D.W."/>
            <person name="Nagy L.G."/>
            <person name="Floudas D."/>
            <person name="Held B.W."/>
            <person name="Levasseur A."/>
            <person name="Lombard V."/>
            <person name="Morin E."/>
            <person name="Otillar R."/>
            <person name="Lindquist E.A."/>
            <person name="Sun H."/>
            <person name="LaButti K.M."/>
            <person name="Schmutz J."/>
            <person name="Jabbour D."/>
            <person name="Luo H."/>
            <person name="Baker S.E."/>
            <person name="Pisabarro A.G."/>
            <person name="Walton J.D."/>
            <person name="Blanchette R.A."/>
            <person name="Henrissat B."/>
            <person name="Martin F."/>
            <person name="Cullen D."/>
            <person name="Hibbett D.S."/>
            <person name="Grigoriev I.V."/>
        </authorList>
    </citation>
    <scope>NUCLEOTIDE SEQUENCE [LARGE SCALE GENOMIC DNA]</scope>
    <source>
        <strain evidence="3">FD-172 SS1</strain>
    </source>
</reference>
<dbReference type="InterPro" id="IPR054722">
    <property type="entry name" value="PolX-like_BBD"/>
</dbReference>
<dbReference type="Pfam" id="PF14223">
    <property type="entry name" value="Retrotran_gag_2"/>
    <property type="match status" value="1"/>
</dbReference>
<sequence>MHTPAQSLDIPNFARPPNLDVDGSNWYIYDIRMTLYLQAKGLYQHVETKLDPPDPHSYPSRHLEFKQRDATVKLIIASTVPDSLLIRVHDRPTAKGMWDALAQELGPKGAIFRAGFERALREKNWLGPKTVETLAQLREQLAGAGGIISHDDYFRRTLQSLYYCFSAGEKDRSDFVAEVEEDPIAKWVPGKHNLNTSIVSACGANLSDTDELRSADRDPGEIQGALVSRLRHRRTASLTMTAPAEPEMWTSLPLMFSRRLRTRLQPPEPPPQPPPLHPLPYPGRAVWHAPRNLFYQCTSPHLPHRHDFITFTPIEPKTFKSALGSTLIATAIGDLPIFVPEGDGEKPILLKNAYYAPKLAATLVSILQLSQEWEGDLSIDTDDGGVLTATSDEGVVVSIPPRDGLHQVTHRVSSHRIARLRRVAFEFRPV</sequence>
<gene>
    <name evidence="2" type="ORF">BOTBODRAFT_36623</name>
</gene>
<feature type="domain" description="Retrovirus-related Pol polyprotein from transposon TNT 1-94-like beta-barrel" evidence="1">
    <location>
        <begin position="297"/>
        <end position="371"/>
    </location>
</feature>
<dbReference type="AlphaFoldDB" id="A0A067M5L2"/>
<evidence type="ECO:0000313" key="2">
    <source>
        <dbReference type="EMBL" id="KDQ10005.1"/>
    </source>
</evidence>
<dbReference type="OrthoDB" id="2741429at2759"/>
<organism evidence="2 3">
    <name type="scientific">Botryobasidium botryosum (strain FD-172 SS1)</name>
    <dbReference type="NCBI Taxonomy" id="930990"/>
    <lineage>
        <taxon>Eukaryota</taxon>
        <taxon>Fungi</taxon>
        <taxon>Dikarya</taxon>
        <taxon>Basidiomycota</taxon>
        <taxon>Agaricomycotina</taxon>
        <taxon>Agaricomycetes</taxon>
        <taxon>Cantharellales</taxon>
        <taxon>Botryobasidiaceae</taxon>
        <taxon>Botryobasidium</taxon>
    </lineage>
</organism>
<dbReference type="STRING" id="930990.A0A067M5L2"/>
<keyword evidence="3" id="KW-1185">Reference proteome</keyword>
<evidence type="ECO:0000313" key="3">
    <source>
        <dbReference type="Proteomes" id="UP000027195"/>
    </source>
</evidence>
<dbReference type="HOGENOM" id="CLU_626973_0_0_1"/>
<accession>A0A067M5L2</accession>
<dbReference type="Proteomes" id="UP000027195">
    <property type="component" value="Unassembled WGS sequence"/>
</dbReference>
<proteinExistence type="predicted"/>